<dbReference type="EMBL" id="KZ559146">
    <property type="protein sequence ID" value="PLB37052.1"/>
    <property type="molecule type" value="Genomic_DNA"/>
</dbReference>
<dbReference type="STRING" id="41067.A0A2I2F8U0"/>
<sequence>MMASNNSMNSMDKSSRSSMDQTPNRIIVGIDYGTTATKVSVFSVQGQGRDSLFDVKFIDTWWKASEARKVPSRIAFQSDNLSFSMRSPCWGFEIEHDMKAYSWTKLLLDDHVEPAKFDDEILRSTVSGGIVRPGQKEPVDVVADYLKHVLDEACRFMRLQVPGFGQVPVDVRFAIPATWSQKARKLSERAMTHAWGDRGPQSTLSLMSEPEAAAEVIYKQFRPQLKAGDGILICDCGGGTVDIAAYLVTDCSNLNLLKLTSVQGGKCGGTAIDSRLYDLMRQRLPYTFDSLNHLIAPGSKLMSAFELVKQKFGQGVPRKTYGLPLEPRKSREDCTLPYYDPQTKTFTLFSKDIQHLFDPVVAKITALISSQIMAADIAYGSPVINRIFLVGGVASSPYIQKALRQCFEMSGKLAVTVPRDLDPALAVATGLVLHGLRTRSRDVFDSPRHYGLRSCRSPSMMPCADGNVQVRAEEMISWVIAKGEEVQDGETRVRTLYRPFADHEAAVMTIHVYSCEEWHRPETAQFDVVEHAGSIVANLSALDLSRLCRETTQEGTVYLLEHHVQTTFDANSGALHFTVMALDTIIGTLSLPVRR</sequence>
<dbReference type="Proteomes" id="UP000234585">
    <property type="component" value="Unassembled WGS sequence"/>
</dbReference>
<dbReference type="CDD" id="cd10170">
    <property type="entry name" value="ASKHA_NBD_HSP70"/>
    <property type="match status" value="1"/>
</dbReference>
<dbReference type="RefSeq" id="XP_024671064.1">
    <property type="nucleotide sequence ID" value="XM_024819070.1"/>
</dbReference>
<keyword evidence="3" id="KW-1185">Reference proteome</keyword>
<evidence type="ECO:0000313" key="2">
    <source>
        <dbReference type="EMBL" id="PLB37052.1"/>
    </source>
</evidence>
<reference evidence="2 3" key="1">
    <citation type="submission" date="2017-12" db="EMBL/GenBank/DDBJ databases">
        <authorList>
            <consortium name="DOE Joint Genome Institute"/>
            <person name="Haridas S."/>
            <person name="Kjaerbolling I."/>
            <person name="Vesth T.C."/>
            <person name="Frisvad J.C."/>
            <person name="Nybo J.L."/>
            <person name="Theobald S."/>
            <person name="Kuo A."/>
            <person name="Bowyer P."/>
            <person name="Matsuda Y."/>
            <person name="Mondo S."/>
            <person name="Lyhne E.K."/>
            <person name="Kogle M.E."/>
            <person name="Clum A."/>
            <person name="Lipzen A."/>
            <person name="Salamov A."/>
            <person name="Ngan C.Y."/>
            <person name="Daum C."/>
            <person name="Chiniquy J."/>
            <person name="Barry K."/>
            <person name="LaButti K."/>
            <person name="Simmons B.A."/>
            <person name="Magnuson J.K."/>
            <person name="Mortensen U.H."/>
            <person name="Larsen T.O."/>
            <person name="Grigoriev I.V."/>
            <person name="Baker S.E."/>
            <person name="Andersen M.R."/>
            <person name="Nordberg H.P."/>
            <person name="Cantor M.N."/>
            <person name="Hua S.X."/>
        </authorList>
    </citation>
    <scope>NUCLEOTIDE SEQUENCE [LARGE SCALE GENOMIC DNA]</scope>
    <source>
        <strain evidence="2 3">CBS 102.13</strain>
    </source>
</reference>
<feature type="compositionally biased region" description="Low complexity" evidence="1">
    <location>
        <begin position="1"/>
        <end position="19"/>
    </location>
</feature>
<evidence type="ECO:0000313" key="3">
    <source>
        <dbReference type="Proteomes" id="UP000234585"/>
    </source>
</evidence>
<evidence type="ECO:0000256" key="1">
    <source>
        <dbReference type="SAM" id="MobiDB-lite"/>
    </source>
</evidence>
<dbReference type="AlphaFoldDB" id="A0A2I2F8U0"/>
<dbReference type="Gene3D" id="3.90.640.10">
    <property type="entry name" value="Actin, Chain A, domain 4"/>
    <property type="match status" value="1"/>
</dbReference>
<gene>
    <name evidence="2" type="ORF">BDW47DRAFT_45070</name>
</gene>
<dbReference type="Gene3D" id="3.30.420.40">
    <property type="match status" value="2"/>
</dbReference>
<dbReference type="InterPro" id="IPR043129">
    <property type="entry name" value="ATPase_NBD"/>
</dbReference>
<accession>A0A2I2F8U0</accession>
<dbReference type="PANTHER" id="PTHR14187:SF81">
    <property type="entry name" value="HSP70 FAMILY PROTEIN (AFU_ORTHOLOGUE AFUA_4G14040)"/>
    <property type="match status" value="1"/>
</dbReference>
<name>A0A2I2F8U0_ASPCN</name>
<dbReference type="SUPFAM" id="SSF53067">
    <property type="entry name" value="Actin-like ATPase domain"/>
    <property type="match status" value="2"/>
</dbReference>
<dbReference type="PANTHER" id="PTHR14187">
    <property type="entry name" value="ALPHA KINASE/ELONGATION FACTOR 2 KINASE"/>
    <property type="match status" value="1"/>
</dbReference>
<dbReference type="GeneID" id="36526230"/>
<proteinExistence type="predicted"/>
<organism evidence="2 3">
    <name type="scientific">Aspergillus candidus</name>
    <dbReference type="NCBI Taxonomy" id="41067"/>
    <lineage>
        <taxon>Eukaryota</taxon>
        <taxon>Fungi</taxon>
        <taxon>Dikarya</taxon>
        <taxon>Ascomycota</taxon>
        <taxon>Pezizomycotina</taxon>
        <taxon>Eurotiomycetes</taxon>
        <taxon>Eurotiomycetidae</taxon>
        <taxon>Eurotiales</taxon>
        <taxon>Aspergillaceae</taxon>
        <taxon>Aspergillus</taxon>
        <taxon>Aspergillus subgen. Circumdati</taxon>
    </lineage>
</organism>
<protein>
    <submittedName>
        <fullName evidence="2">Actin-like ATPase domain-containing protein</fullName>
    </submittedName>
</protein>
<dbReference type="OrthoDB" id="2963168at2759"/>
<feature type="region of interest" description="Disordered" evidence="1">
    <location>
        <begin position="1"/>
        <end position="20"/>
    </location>
</feature>